<name>A0AAN8X8T9_HALRR</name>
<evidence type="ECO:0000256" key="1">
    <source>
        <dbReference type="SAM" id="MobiDB-lite"/>
    </source>
</evidence>
<reference evidence="2 3" key="1">
    <citation type="submission" date="2023-11" db="EMBL/GenBank/DDBJ databases">
        <title>Halocaridina rubra genome assembly.</title>
        <authorList>
            <person name="Smith C."/>
        </authorList>
    </citation>
    <scope>NUCLEOTIDE SEQUENCE [LARGE SCALE GENOMIC DNA]</scope>
    <source>
        <strain evidence="2">EP-1</strain>
        <tissue evidence="2">Whole</tissue>
    </source>
</reference>
<keyword evidence="3" id="KW-1185">Reference proteome</keyword>
<evidence type="ECO:0000313" key="3">
    <source>
        <dbReference type="Proteomes" id="UP001381693"/>
    </source>
</evidence>
<proteinExistence type="predicted"/>
<dbReference type="Proteomes" id="UP001381693">
    <property type="component" value="Unassembled WGS sequence"/>
</dbReference>
<dbReference type="EMBL" id="JAXCGZ010009608">
    <property type="protein sequence ID" value="KAK7076593.1"/>
    <property type="molecule type" value="Genomic_DNA"/>
</dbReference>
<feature type="compositionally biased region" description="Polar residues" evidence="1">
    <location>
        <begin position="1"/>
        <end position="20"/>
    </location>
</feature>
<dbReference type="AlphaFoldDB" id="A0AAN8X8T9"/>
<protein>
    <submittedName>
        <fullName evidence="2">Uncharacterized protein</fullName>
    </submittedName>
</protein>
<comment type="caution">
    <text evidence="2">The sequence shown here is derived from an EMBL/GenBank/DDBJ whole genome shotgun (WGS) entry which is preliminary data.</text>
</comment>
<feature type="region of interest" description="Disordered" evidence="1">
    <location>
        <begin position="1"/>
        <end position="29"/>
    </location>
</feature>
<accession>A0AAN8X8T9</accession>
<evidence type="ECO:0000313" key="2">
    <source>
        <dbReference type="EMBL" id="KAK7076593.1"/>
    </source>
</evidence>
<organism evidence="2 3">
    <name type="scientific">Halocaridina rubra</name>
    <name type="common">Hawaiian red shrimp</name>
    <dbReference type="NCBI Taxonomy" id="373956"/>
    <lineage>
        <taxon>Eukaryota</taxon>
        <taxon>Metazoa</taxon>
        <taxon>Ecdysozoa</taxon>
        <taxon>Arthropoda</taxon>
        <taxon>Crustacea</taxon>
        <taxon>Multicrustacea</taxon>
        <taxon>Malacostraca</taxon>
        <taxon>Eumalacostraca</taxon>
        <taxon>Eucarida</taxon>
        <taxon>Decapoda</taxon>
        <taxon>Pleocyemata</taxon>
        <taxon>Caridea</taxon>
        <taxon>Atyoidea</taxon>
        <taxon>Atyidae</taxon>
        <taxon>Halocaridina</taxon>
    </lineage>
</organism>
<gene>
    <name evidence="2" type="ORF">SK128_019995</name>
</gene>
<sequence>MSSQVCFPTWSRGMSQSTNRSNLSPSGQQLQQLPNRCYQYPPCISSPQNSFPNCAPQQQQSRPHGTLSGNPVHHYIGNTCKIPLSYYHGYLLLFGSYDMSLEYKGEFILPPPPKVFILTTSNDKEKLISYPPPRFITQYT</sequence>